<name>A0A3T1CY65_9BACL</name>
<dbReference type="PROSITE" id="PS51257">
    <property type="entry name" value="PROKAR_LIPOPROTEIN"/>
    <property type="match status" value="1"/>
</dbReference>
<dbReference type="OrthoDB" id="2663567at2"/>
<dbReference type="AlphaFoldDB" id="A0A3T1CY65"/>
<keyword evidence="3" id="KW-1185">Reference proteome</keyword>
<evidence type="ECO:0008006" key="4">
    <source>
        <dbReference type="Google" id="ProtNLM"/>
    </source>
</evidence>
<dbReference type="KEGG" id="cohn:KCTCHS21_01770"/>
<protein>
    <recommendedName>
        <fullName evidence="4">Lipoprotein</fullName>
    </recommendedName>
</protein>
<dbReference type="RefSeq" id="WP_130604704.1">
    <property type="nucleotide sequence ID" value="NZ_AP019400.1"/>
</dbReference>
<reference evidence="2 3" key="1">
    <citation type="submission" date="2019-01" db="EMBL/GenBank/DDBJ databases">
        <title>Complete genome sequence of Cohnella hallensis HS21 isolated from Korean fir (Abies koreana) rhizospheric soil.</title>
        <authorList>
            <person name="Jiang L."/>
            <person name="Kang S.W."/>
            <person name="Kim S."/>
            <person name="Jung J."/>
            <person name="Kim C.Y."/>
            <person name="Kim D.H."/>
            <person name="Kim S.W."/>
            <person name="Lee J."/>
        </authorList>
    </citation>
    <scope>NUCLEOTIDE SEQUENCE [LARGE SCALE GENOMIC DNA]</scope>
    <source>
        <strain evidence="2 3">HS21</strain>
    </source>
</reference>
<evidence type="ECO:0000313" key="3">
    <source>
        <dbReference type="Proteomes" id="UP000289856"/>
    </source>
</evidence>
<sequence>MIKIILSFTLLITLCSCTKANVNVNVSVIEEATKTAPPQQTQTLETIIESIQPDGLKVTKIVEDNLNNDGNKQSIVVFGDFARIFVVSESQVIGELKDSIGVAHDNIDVRIQKLDQTDKKFIVLYSEQNGMDGYGEGFSIFQLNGDQIEEVNYNFPETTGSGTRKLEDYDNDGIYDSVTYVDVNDTQSHQLIFYQRYDALGEEKVDLQYTNEEKKFIYPAEPEKVIKNFIEDFHYKEWLEEELKQFVDNEGLIHFNTEDYINLSSMDYGGLDIRIHELSVPEPNKIFLVKDESMDSSELTFTLRKISNQWIISKIEKKTS</sequence>
<accession>A0A3T1CY65</accession>
<organism evidence="2 3">
    <name type="scientific">Cohnella abietis</name>
    <dbReference type="NCBI Taxonomy" id="2507935"/>
    <lineage>
        <taxon>Bacteria</taxon>
        <taxon>Bacillati</taxon>
        <taxon>Bacillota</taxon>
        <taxon>Bacilli</taxon>
        <taxon>Bacillales</taxon>
        <taxon>Paenibacillaceae</taxon>
        <taxon>Cohnella</taxon>
    </lineage>
</organism>
<proteinExistence type="predicted"/>
<feature type="chain" id="PRO_5019015943" description="Lipoprotein" evidence="1">
    <location>
        <begin position="21"/>
        <end position="320"/>
    </location>
</feature>
<gene>
    <name evidence="2" type="ORF">KCTCHS21_01770</name>
</gene>
<feature type="signal peptide" evidence="1">
    <location>
        <begin position="1"/>
        <end position="20"/>
    </location>
</feature>
<dbReference type="Proteomes" id="UP000289856">
    <property type="component" value="Chromosome"/>
</dbReference>
<dbReference type="EMBL" id="AP019400">
    <property type="protein sequence ID" value="BBI30778.1"/>
    <property type="molecule type" value="Genomic_DNA"/>
</dbReference>
<keyword evidence="1" id="KW-0732">Signal</keyword>
<evidence type="ECO:0000313" key="2">
    <source>
        <dbReference type="EMBL" id="BBI30778.1"/>
    </source>
</evidence>
<evidence type="ECO:0000256" key="1">
    <source>
        <dbReference type="SAM" id="SignalP"/>
    </source>
</evidence>